<dbReference type="eggNOG" id="ENOG5033PPF">
    <property type="taxonomic scope" value="Bacteria"/>
</dbReference>
<proteinExistence type="predicted"/>
<gene>
    <name evidence="1" type="ORF">B723_06810</name>
</gene>
<reference evidence="1 2" key="1">
    <citation type="journal article" date="2012" name="J. Bacteriol.">
        <title>Draft genome sequence of the cyanide-utilizing bacterium Pseudomonas fluorescens strain NCIMB 11764.</title>
        <authorList>
            <person name="Vilo C.A."/>
            <person name="Benedik M.J."/>
            <person name="Kunz D.A."/>
            <person name="Dong Q."/>
        </authorList>
    </citation>
    <scope>NUCLEOTIDE SEQUENCE [LARGE SCALE GENOMIC DNA]</scope>
    <source>
        <strain evidence="1 2">NCIMB 11764</strain>
    </source>
</reference>
<evidence type="ECO:0000313" key="1">
    <source>
        <dbReference type="EMBL" id="AKV06122.1"/>
    </source>
</evidence>
<protein>
    <submittedName>
        <fullName evidence="1">Uncharacterized protein</fullName>
    </submittedName>
</protein>
<dbReference type="AlphaFoldDB" id="A0A0K1QKC4"/>
<accession>A0A0K1QKC4</accession>
<organism evidence="1 2">
    <name type="scientific">Pseudomonas fluorescens NCIMB 11764</name>
    <dbReference type="NCBI Taxonomy" id="1221522"/>
    <lineage>
        <taxon>Bacteria</taxon>
        <taxon>Pseudomonadati</taxon>
        <taxon>Pseudomonadota</taxon>
        <taxon>Gammaproteobacteria</taxon>
        <taxon>Pseudomonadales</taxon>
        <taxon>Pseudomonadaceae</taxon>
        <taxon>Pseudomonas</taxon>
    </lineage>
</organism>
<dbReference type="OrthoDB" id="8774098at2"/>
<name>A0A0K1QKC4_PSEFL</name>
<evidence type="ECO:0000313" key="2">
    <source>
        <dbReference type="Proteomes" id="UP000017175"/>
    </source>
</evidence>
<dbReference type="EMBL" id="CP010945">
    <property type="protein sequence ID" value="AKV06122.1"/>
    <property type="molecule type" value="Genomic_DNA"/>
</dbReference>
<sequence>MQRISLVSQKAISRLKQRARRMKREKDIPHHEALEITAKAAGFDNWHQAAEAAEKCKPIEDAYFRGFLLAFDPSEVPDTEDEDSPIRWEPYAFEFLQDRLFENYASQLDEEDPDERPISETRDPRDLKEYFSDDWSSMYFFRLKRPEQVTTIEHVLSLVSKHSFWPPYFVFFKGKLVDTYGQPALNADGDVVGIRF</sequence>
<dbReference type="RefSeq" id="WP_017336002.1">
    <property type="nucleotide sequence ID" value="NZ_CP010945.1"/>
</dbReference>
<dbReference type="Proteomes" id="UP000017175">
    <property type="component" value="Chromosome"/>
</dbReference>